<keyword evidence="1" id="KW-0472">Membrane</keyword>
<keyword evidence="1" id="KW-1133">Transmembrane helix</keyword>
<sequence>MISQIGIQEFRARLKANTKIGNPKISGTPLHAFNMIGEKNKLFYGTFGENNFKITSNAILFPLPYILKGKIKSKNLNQTEISYEIIPIQFGYYWIRYFPFIAFLLFNIIFIIEKPPLSVWIIFNLFIVFIGAISNLRMYYKRKNFEIKFIKLFEISNGE</sequence>
<gene>
    <name evidence="2" type="ORF">HYN56_12610</name>
</gene>
<accession>A0A2S1YLV1</accession>
<evidence type="ECO:0000313" key="3">
    <source>
        <dbReference type="Proteomes" id="UP000245250"/>
    </source>
</evidence>
<name>A0A2S1YLV1_9FLAO</name>
<dbReference type="Proteomes" id="UP000245250">
    <property type="component" value="Chromosome"/>
</dbReference>
<dbReference type="RefSeq" id="WP_109192497.1">
    <property type="nucleotide sequence ID" value="NZ_CP029255.1"/>
</dbReference>
<dbReference type="EMBL" id="CP029255">
    <property type="protein sequence ID" value="AWK05023.1"/>
    <property type="molecule type" value="Genomic_DNA"/>
</dbReference>
<dbReference type="AlphaFoldDB" id="A0A2S1YLV1"/>
<dbReference type="OrthoDB" id="1371022at2"/>
<keyword evidence="3" id="KW-1185">Reference proteome</keyword>
<reference evidence="2 3" key="1">
    <citation type="submission" date="2018-05" db="EMBL/GenBank/DDBJ databases">
        <title>Genome sequencing of Flavobacterium sp. HYN0056.</title>
        <authorList>
            <person name="Yi H."/>
            <person name="Baek C."/>
        </authorList>
    </citation>
    <scope>NUCLEOTIDE SEQUENCE [LARGE SCALE GENOMIC DNA]</scope>
    <source>
        <strain evidence="2 3">HYN0056</strain>
    </source>
</reference>
<dbReference type="KEGG" id="fcr:HYN56_12610"/>
<feature type="transmembrane region" description="Helical" evidence="1">
    <location>
        <begin position="118"/>
        <end position="140"/>
    </location>
</feature>
<proteinExistence type="predicted"/>
<evidence type="ECO:0000256" key="1">
    <source>
        <dbReference type="SAM" id="Phobius"/>
    </source>
</evidence>
<protein>
    <submittedName>
        <fullName evidence="2">Uncharacterized protein</fullName>
    </submittedName>
</protein>
<keyword evidence="1" id="KW-0812">Transmembrane</keyword>
<organism evidence="2 3">
    <name type="scientific">Flavobacterium crocinum</name>
    <dbReference type="NCBI Taxonomy" id="2183896"/>
    <lineage>
        <taxon>Bacteria</taxon>
        <taxon>Pseudomonadati</taxon>
        <taxon>Bacteroidota</taxon>
        <taxon>Flavobacteriia</taxon>
        <taxon>Flavobacteriales</taxon>
        <taxon>Flavobacteriaceae</taxon>
        <taxon>Flavobacterium</taxon>
    </lineage>
</organism>
<evidence type="ECO:0000313" key="2">
    <source>
        <dbReference type="EMBL" id="AWK05023.1"/>
    </source>
</evidence>
<feature type="transmembrane region" description="Helical" evidence="1">
    <location>
        <begin position="93"/>
        <end position="112"/>
    </location>
</feature>